<accession>A0A842IWA5</accession>
<gene>
    <name evidence="2" type="ORF">H7F21_12880</name>
</gene>
<keyword evidence="3" id="KW-1185">Reference proteome</keyword>
<dbReference type="AlphaFoldDB" id="A0A842IWA5"/>
<evidence type="ECO:0000313" key="2">
    <source>
        <dbReference type="EMBL" id="MBC2845993.1"/>
    </source>
</evidence>
<evidence type="ECO:0000313" key="3">
    <source>
        <dbReference type="Proteomes" id="UP000533900"/>
    </source>
</evidence>
<proteinExistence type="predicted"/>
<feature type="domain" description="DUF6843" evidence="1">
    <location>
        <begin position="3"/>
        <end position="80"/>
    </location>
</feature>
<dbReference type="RefSeq" id="WP_185789714.1">
    <property type="nucleotide sequence ID" value="NZ_JACLCP010000004.1"/>
</dbReference>
<protein>
    <recommendedName>
        <fullName evidence="1">DUF6843 domain-containing protein</fullName>
    </recommendedName>
</protein>
<dbReference type="Pfam" id="PF20862">
    <property type="entry name" value="DUF6843"/>
    <property type="match status" value="1"/>
</dbReference>
<dbReference type="Proteomes" id="UP000533900">
    <property type="component" value="Unassembled WGS sequence"/>
</dbReference>
<name>A0A842IWA5_9FLAO</name>
<evidence type="ECO:0000259" key="1">
    <source>
        <dbReference type="Pfam" id="PF20862"/>
    </source>
</evidence>
<sequence length="156" mass="18038">MTTEPETFLIPSDFRGRVNIIYDQKCGEEAEFENDRRIYRIPNDGILLTKFEKPAGLIDHKYFLVDSSGTRTELTKMDVRDYNEDYTITKNPNEPPRDSLGIFKWGSLGNATGMNDNGSYSFQEFLVTDYNELGNNSGRKYMNFTQLISEKRTDCE</sequence>
<organism evidence="2 3">
    <name type="scientific">Winogradskyella flava</name>
    <dbReference type="NCBI Taxonomy" id="1884876"/>
    <lineage>
        <taxon>Bacteria</taxon>
        <taxon>Pseudomonadati</taxon>
        <taxon>Bacteroidota</taxon>
        <taxon>Flavobacteriia</taxon>
        <taxon>Flavobacteriales</taxon>
        <taxon>Flavobacteriaceae</taxon>
        <taxon>Winogradskyella</taxon>
    </lineage>
</organism>
<reference evidence="2" key="1">
    <citation type="submission" date="2020-08" db="EMBL/GenBank/DDBJ databases">
        <title>Winogradskyella ouciana sp. nov., isolated from the hadal seawater of the Mariana Trench.</title>
        <authorList>
            <person name="He X."/>
        </authorList>
    </citation>
    <scope>NUCLEOTIDE SEQUENCE [LARGE SCALE GENOMIC DNA]</scope>
    <source>
        <strain evidence="2">KCTC 52348</strain>
    </source>
</reference>
<comment type="caution">
    <text evidence="2">The sequence shown here is derived from an EMBL/GenBank/DDBJ whole genome shotgun (WGS) entry which is preliminary data.</text>
</comment>
<dbReference type="InterPro" id="IPR049293">
    <property type="entry name" value="DUF6843"/>
</dbReference>
<dbReference type="EMBL" id="JACLCP010000004">
    <property type="protein sequence ID" value="MBC2845993.1"/>
    <property type="molecule type" value="Genomic_DNA"/>
</dbReference>